<reference evidence="2" key="1">
    <citation type="submission" date="2020-05" db="EMBL/GenBank/DDBJ databases">
        <title>WGS assembly of Panicum virgatum.</title>
        <authorList>
            <person name="Lovell J.T."/>
            <person name="Jenkins J."/>
            <person name="Shu S."/>
            <person name="Juenger T.E."/>
            <person name="Schmutz J."/>
        </authorList>
    </citation>
    <scope>NUCLEOTIDE SEQUENCE</scope>
    <source>
        <strain evidence="2">AP13</strain>
    </source>
</reference>
<feature type="region of interest" description="Disordered" evidence="1">
    <location>
        <begin position="1"/>
        <end position="41"/>
    </location>
</feature>
<dbReference type="Proteomes" id="UP000823388">
    <property type="component" value="Chromosome 6N"/>
</dbReference>
<dbReference type="AlphaFoldDB" id="A0A8T0R2Y2"/>
<organism evidence="2 3">
    <name type="scientific">Panicum virgatum</name>
    <name type="common">Blackwell switchgrass</name>
    <dbReference type="NCBI Taxonomy" id="38727"/>
    <lineage>
        <taxon>Eukaryota</taxon>
        <taxon>Viridiplantae</taxon>
        <taxon>Streptophyta</taxon>
        <taxon>Embryophyta</taxon>
        <taxon>Tracheophyta</taxon>
        <taxon>Spermatophyta</taxon>
        <taxon>Magnoliopsida</taxon>
        <taxon>Liliopsida</taxon>
        <taxon>Poales</taxon>
        <taxon>Poaceae</taxon>
        <taxon>PACMAD clade</taxon>
        <taxon>Panicoideae</taxon>
        <taxon>Panicodae</taxon>
        <taxon>Paniceae</taxon>
        <taxon>Panicinae</taxon>
        <taxon>Panicum</taxon>
        <taxon>Panicum sect. Hiantes</taxon>
    </lineage>
</organism>
<evidence type="ECO:0000313" key="2">
    <source>
        <dbReference type="EMBL" id="KAG2579555.1"/>
    </source>
</evidence>
<name>A0A8T0R2Y2_PANVG</name>
<accession>A0A8T0R2Y2</accession>
<gene>
    <name evidence="2" type="ORF">PVAP13_6NG254300</name>
</gene>
<sequence>MGCVRARPAPVRRAPQHRRVFFKSPVRGPGHPPKQGGRGETGRALRILHAYLCGDRDVLRFSVLPCPPPHQIPDRGDGRAPAIVAAGTGGSRRYGQEPSTPGAGFLLGGRLRQLRLVRLDDKSCAARSLSGFQQSFRPGGAVRCQVSFGRMPMPGNGFVWHA</sequence>
<proteinExistence type="predicted"/>
<feature type="compositionally biased region" description="Low complexity" evidence="1">
    <location>
        <begin position="1"/>
        <end position="13"/>
    </location>
</feature>
<protein>
    <submittedName>
        <fullName evidence="2">Uncharacterized protein</fullName>
    </submittedName>
</protein>
<evidence type="ECO:0000313" key="3">
    <source>
        <dbReference type="Proteomes" id="UP000823388"/>
    </source>
</evidence>
<dbReference type="EMBL" id="CM029048">
    <property type="protein sequence ID" value="KAG2579555.1"/>
    <property type="molecule type" value="Genomic_DNA"/>
</dbReference>
<keyword evidence="3" id="KW-1185">Reference proteome</keyword>
<comment type="caution">
    <text evidence="2">The sequence shown here is derived from an EMBL/GenBank/DDBJ whole genome shotgun (WGS) entry which is preliminary data.</text>
</comment>
<evidence type="ECO:0000256" key="1">
    <source>
        <dbReference type="SAM" id="MobiDB-lite"/>
    </source>
</evidence>